<dbReference type="EMBL" id="LR134405">
    <property type="protein sequence ID" value="VEH66230.1"/>
    <property type="molecule type" value="Genomic_DNA"/>
</dbReference>
<dbReference type="KEGG" id="rpne:NCTC8284_01392"/>
<evidence type="ECO:0000313" key="2">
    <source>
        <dbReference type="Proteomes" id="UP000278733"/>
    </source>
</evidence>
<organism evidence="1 2">
    <name type="scientific">Rodentibacter pneumotropicus</name>
    <dbReference type="NCBI Taxonomy" id="758"/>
    <lineage>
        <taxon>Bacteria</taxon>
        <taxon>Pseudomonadati</taxon>
        <taxon>Pseudomonadota</taxon>
        <taxon>Gammaproteobacteria</taxon>
        <taxon>Pasteurellales</taxon>
        <taxon>Pasteurellaceae</taxon>
        <taxon>Rodentibacter</taxon>
    </lineage>
</organism>
<dbReference type="Proteomes" id="UP000278733">
    <property type="component" value="Chromosome"/>
</dbReference>
<sequence length="51" mass="5924">MIVETYRVERGGYKFDLEFPDGSKIELFSFPNSPKRLNYSEACGLRHLALK</sequence>
<proteinExistence type="predicted"/>
<accession>A0A448MM03</accession>
<protein>
    <submittedName>
        <fullName evidence="1">Protein YwkD</fullName>
    </submittedName>
</protein>
<reference evidence="1 2" key="1">
    <citation type="submission" date="2018-12" db="EMBL/GenBank/DDBJ databases">
        <authorList>
            <consortium name="Pathogen Informatics"/>
        </authorList>
    </citation>
    <scope>NUCLEOTIDE SEQUENCE [LARGE SCALE GENOMIC DNA]</scope>
    <source>
        <strain evidence="1 2">NCTC8284</strain>
    </source>
</reference>
<name>A0A448MM03_9PAST</name>
<gene>
    <name evidence="1" type="primary">ywkD</name>
    <name evidence="1" type="ORF">NCTC8284_01392</name>
</gene>
<evidence type="ECO:0000313" key="1">
    <source>
        <dbReference type="EMBL" id="VEH66230.1"/>
    </source>
</evidence>
<dbReference type="AlphaFoldDB" id="A0A448MM03"/>
<dbReference type="STRING" id="758.GCA_000730685_00311"/>